<proteinExistence type="predicted"/>
<evidence type="ECO:0000313" key="2">
    <source>
        <dbReference type="EMBL" id="ARP82469.1"/>
    </source>
</evidence>
<feature type="transmembrane region" description="Helical" evidence="1">
    <location>
        <begin position="84"/>
        <end position="103"/>
    </location>
</feature>
<keyword evidence="1" id="KW-0812">Transmembrane</keyword>
<protein>
    <submittedName>
        <fullName evidence="2">Uncharacterized protein</fullName>
    </submittedName>
</protein>
<dbReference type="KEGG" id="bgv:CAL12_17695"/>
<evidence type="ECO:0000256" key="1">
    <source>
        <dbReference type="SAM" id="Phobius"/>
    </source>
</evidence>
<keyword evidence="1" id="KW-0472">Membrane</keyword>
<keyword evidence="1" id="KW-1133">Transmembrane helix</keyword>
<accession>A0A1W6YNG7</accession>
<gene>
    <name evidence="2" type="ORF">CAL12_17695</name>
</gene>
<feature type="transmembrane region" description="Helical" evidence="1">
    <location>
        <begin position="6"/>
        <end position="32"/>
    </location>
</feature>
<reference evidence="2 3" key="1">
    <citation type="submission" date="2017-05" db="EMBL/GenBank/DDBJ databases">
        <title>Complete and WGS of Bordetella genogroups.</title>
        <authorList>
            <person name="Spilker T."/>
            <person name="LiPuma J."/>
        </authorList>
    </citation>
    <scope>NUCLEOTIDE SEQUENCE [LARGE SCALE GENOMIC DNA]</scope>
    <source>
        <strain evidence="2 3">AU19157</strain>
    </source>
</reference>
<evidence type="ECO:0000313" key="3">
    <source>
        <dbReference type="Proteomes" id="UP000194151"/>
    </source>
</evidence>
<name>A0A1W6YNG7_9BORD</name>
<dbReference type="AlphaFoldDB" id="A0A1W6YNG7"/>
<organism evidence="2 3">
    <name type="scientific">Bordetella genomosp. 8</name>
    <dbReference type="NCBI Taxonomy" id="1416806"/>
    <lineage>
        <taxon>Bacteria</taxon>
        <taxon>Pseudomonadati</taxon>
        <taxon>Pseudomonadota</taxon>
        <taxon>Betaproteobacteria</taxon>
        <taxon>Burkholderiales</taxon>
        <taxon>Alcaligenaceae</taxon>
        <taxon>Bordetella</taxon>
    </lineage>
</organism>
<dbReference type="EMBL" id="CP021108">
    <property type="protein sequence ID" value="ARP82469.1"/>
    <property type="molecule type" value="Genomic_DNA"/>
</dbReference>
<feature type="transmembrane region" description="Helical" evidence="1">
    <location>
        <begin position="44"/>
        <end position="64"/>
    </location>
</feature>
<sequence length="116" mass="12405">MMTSGTLGAALSTAIWSAIAGAAWAGTAARLLRHSRFARVRVGLANASGWLMIVMIPQGLRLWGPPSLVQRFLPHTLTVIELNLLVRIAAVCGLLGIFVAILYRKLDKAIYPGPQG</sequence>
<dbReference type="RefSeq" id="WP_086065835.1">
    <property type="nucleotide sequence ID" value="NZ_CP021108.1"/>
</dbReference>
<dbReference type="OrthoDB" id="8636884at2"/>
<dbReference type="Proteomes" id="UP000194151">
    <property type="component" value="Chromosome"/>
</dbReference>
<keyword evidence="3" id="KW-1185">Reference proteome</keyword>